<proteinExistence type="predicted"/>
<dbReference type="OrthoDB" id="3942943at2759"/>
<dbReference type="Proteomes" id="UP000800235">
    <property type="component" value="Unassembled WGS sequence"/>
</dbReference>
<keyword evidence="2" id="KW-0732">Signal</keyword>
<feature type="region of interest" description="Disordered" evidence="1">
    <location>
        <begin position="148"/>
        <end position="181"/>
    </location>
</feature>
<organism evidence="3 4">
    <name type="scientific">Tothia fuscella</name>
    <dbReference type="NCBI Taxonomy" id="1048955"/>
    <lineage>
        <taxon>Eukaryota</taxon>
        <taxon>Fungi</taxon>
        <taxon>Dikarya</taxon>
        <taxon>Ascomycota</taxon>
        <taxon>Pezizomycotina</taxon>
        <taxon>Dothideomycetes</taxon>
        <taxon>Pleosporomycetidae</taxon>
        <taxon>Venturiales</taxon>
        <taxon>Cylindrosympodiaceae</taxon>
        <taxon>Tothia</taxon>
    </lineage>
</organism>
<evidence type="ECO:0000256" key="2">
    <source>
        <dbReference type="SAM" id="SignalP"/>
    </source>
</evidence>
<evidence type="ECO:0000313" key="4">
    <source>
        <dbReference type="Proteomes" id="UP000800235"/>
    </source>
</evidence>
<sequence>MLPTILFYSSLLPLVAASSSPHAYERRSFNDLHQLPKRQCRAVENPTCETSCGVGNIDCGPPSWGTCYNPSAGESCCSNGGYCPNNYYCAQVSNGGLKCCPNGSSLAQCGAAATVPVYVTPFSSATPAPATSSSATLFVSYANTTFTKSSASATSGGSATSHTKSSTAEGTTTGPPTETVQSTAYLTTTIPLAGGGATTSTAFSYAVPTSSSSPAVVQVSAGGRLKLVDACYVLGWVTFSGVGGRLLM</sequence>
<feature type="signal peptide" evidence="2">
    <location>
        <begin position="1"/>
        <end position="17"/>
    </location>
</feature>
<protein>
    <submittedName>
        <fullName evidence="3">Uncharacterized protein</fullName>
    </submittedName>
</protein>
<dbReference type="EMBL" id="MU007017">
    <property type="protein sequence ID" value="KAF2434261.1"/>
    <property type="molecule type" value="Genomic_DNA"/>
</dbReference>
<dbReference type="AlphaFoldDB" id="A0A9P4P038"/>
<name>A0A9P4P038_9PEZI</name>
<feature type="chain" id="PRO_5040151498" evidence="2">
    <location>
        <begin position="18"/>
        <end position="248"/>
    </location>
</feature>
<evidence type="ECO:0000313" key="3">
    <source>
        <dbReference type="EMBL" id="KAF2434261.1"/>
    </source>
</evidence>
<feature type="compositionally biased region" description="Low complexity" evidence="1">
    <location>
        <begin position="148"/>
        <end position="179"/>
    </location>
</feature>
<accession>A0A9P4P038</accession>
<gene>
    <name evidence="3" type="ORF">EJ08DRAFT_693804</name>
</gene>
<comment type="caution">
    <text evidence="3">The sequence shown here is derived from an EMBL/GenBank/DDBJ whole genome shotgun (WGS) entry which is preliminary data.</text>
</comment>
<reference evidence="3" key="1">
    <citation type="journal article" date="2020" name="Stud. Mycol.">
        <title>101 Dothideomycetes genomes: a test case for predicting lifestyles and emergence of pathogens.</title>
        <authorList>
            <person name="Haridas S."/>
            <person name="Albert R."/>
            <person name="Binder M."/>
            <person name="Bloem J."/>
            <person name="Labutti K."/>
            <person name="Salamov A."/>
            <person name="Andreopoulos B."/>
            <person name="Baker S."/>
            <person name="Barry K."/>
            <person name="Bills G."/>
            <person name="Bluhm B."/>
            <person name="Cannon C."/>
            <person name="Castanera R."/>
            <person name="Culley D."/>
            <person name="Daum C."/>
            <person name="Ezra D."/>
            <person name="Gonzalez J."/>
            <person name="Henrissat B."/>
            <person name="Kuo A."/>
            <person name="Liang C."/>
            <person name="Lipzen A."/>
            <person name="Lutzoni F."/>
            <person name="Magnuson J."/>
            <person name="Mondo S."/>
            <person name="Nolan M."/>
            <person name="Ohm R."/>
            <person name="Pangilinan J."/>
            <person name="Park H.-J."/>
            <person name="Ramirez L."/>
            <person name="Alfaro M."/>
            <person name="Sun H."/>
            <person name="Tritt A."/>
            <person name="Yoshinaga Y."/>
            <person name="Zwiers L.-H."/>
            <person name="Turgeon B."/>
            <person name="Goodwin S."/>
            <person name="Spatafora J."/>
            <person name="Crous P."/>
            <person name="Grigoriev I."/>
        </authorList>
    </citation>
    <scope>NUCLEOTIDE SEQUENCE</scope>
    <source>
        <strain evidence="3">CBS 130266</strain>
    </source>
</reference>
<evidence type="ECO:0000256" key="1">
    <source>
        <dbReference type="SAM" id="MobiDB-lite"/>
    </source>
</evidence>
<keyword evidence="4" id="KW-1185">Reference proteome</keyword>